<dbReference type="InterPro" id="IPR029044">
    <property type="entry name" value="Nucleotide-diphossugar_trans"/>
</dbReference>
<dbReference type="Proteomes" id="UP000023772">
    <property type="component" value="Chromosome"/>
</dbReference>
<evidence type="ECO:0000313" key="2">
    <source>
        <dbReference type="EMBL" id="AHW59472.1"/>
    </source>
</evidence>
<reference evidence="2 4" key="1">
    <citation type="submission" date="2014-03" db="EMBL/GenBank/DDBJ databases">
        <title>Complete genome sequence of a deeply braunched marine Bacteroidia bacterium Draconibacterium orientale type strain FH5T.</title>
        <authorList>
            <person name="Li X."/>
            <person name="Wang X."/>
            <person name="Xie Z."/>
            <person name="Du Z."/>
            <person name="Chen G."/>
        </authorList>
    </citation>
    <scope>NUCLEOTIDE SEQUENCE [LARGE SCALE GENOMIC DNA]</scope>
    <source>
        <strain evidence="2 4">FH5</strain>
    </source>
</reference>
<dbReference type="CDD" id="cd00761">
    <property type="entry name" value="Glyco_tranf_GTA_type"/>
    <property type="match status" value="1"/>
</dbReference>
<dbReference type="STRING" id="1168034.FH5T_07345"/>
<dbReference type="Gene3D" id="3.90.550.10">
    <property type="entry name" value="Spore Coat Polysaccharide Biosynthesis Protein SpsA, Chain A"/>
    <property type="match status" value="1"/>
</dbReference>
<dbReference type="OrthoDB" id="6307329at2"/>
<accession>X5DGB3</accession>
<dbReference type="PANTHER" id="PTHR22916:SF69">
    <property type="entry name" value="BIFUNCTIONAL GLYCOSYLTRANSFERASE PGTA"/>
    <property type="match status" value="1"/>
</dbReference>
<protein>
    <submittedName>
        <fullName evidence="2">Glycosyl transferase family 2</fullName>
    </submittedName>
    <submittedName>
        <fullName evidence="3">Glycosyltransferase involved in cell wall bisynthesis</fullName>
    </submittedName>
</protein>
<sequence>MSSETKPELSVVLPFFNAEKTLKAAIKSIWDQTFRDFELLLINNNSTDASLQIAKTLSKADRRIHILNESKAGVANAMNCGLKNARGRFISRMDGDDVAHPEKLEKQYNYLEENPSIDFLGSEVEYVPHIAENEGFRRFVDWANSFHTPEEIELKQFIEIPVINPTIFFRRQLFEKYGGCRDGNFPEDYEMQLRYLSNGAKMAKLPEKLLDWHDYSTRLTRTDERYSTEAFFQTKAFYFKQWSEQHNPFHPTIWIWGAGRKTRQRSTFLQEQELNIEGYIDIKKTIPDALFYKDLPQPGQLFIVSVVTNTGAGKKIREFLQERNYVEGNDFLLMG</sequence>
<dbReference type="SUPFAM" id="SSF53448">
    <property type="entry name" value="Nucleotide-diphospho-sugar transferases"/>
    <property type="match status" value="1"/>
</dbReference>
<dbReference type="EMBL" id="FOHT01000003">
    <property type="protein sequence ID" value="SES88196.1"/>
    <property type="molecule type" value="Genomic_DNA"/>
</dbReference>
<organism evidence="3 5">
    <name type="scientific">Draconibacterium orientale</name>
    <dbReference type="NCBI Taxonomy" id="1168034"/>
    <lineage>
        <taxon>Bacteria</taxon>
        <taxon>Pseudomonadati</taxon>
        <taxon>Bacteroidota</taxon>
        <taxon>Bacteroidia</taxon>
        <taxon>Marinilabiliales</taxon>
        <taxon>Prolixibacteraceae</taxon>
        <taxon>Draconibacterium</taxon>
    </lineage>
</organism>
<dbReference type="PANTHER" id="PTHR22916">
    <property type="entry name" value="GLYCOSYLTRANSFERASE"/>
    <property type="match status" value="1"/>
</dbReference>
<evidence type="ECO:0000313" key="4">
    <source>
        <dbReference type="Proteomes" id="UP000023772"/>
    </source>
</evidence>
<dbReference type="InterPro" id="IPR001173">
    <property type="entry name" value="Glyco_trans_2-like"/>
</dbReference>
<evidence type="ECO:0000259" key="1">
    <source>
        <dbReference type="Pfam" id="PF00535"/>
    </source>
</evidence>
<name>X5DGB3_9BACT</name>
<dbReference type="RefSeq" id="WP_051567695.1">
    <property type="nucleotide sequence ID" value="NZ_FOHT01000003.1"/>
</dbReference>
<gene>
    <name evidence="2" type="ORF">FH5T_07345</name>
    <name evidence="3" type="ORF">SAMN05444285_10321</name>
</gene>
<dbReference type="eggNOG" id="COG1215">
    <property type="taxonomic scope" value="Bacteria"/>
</dbReference>
<dbReference type="EMBL" id="CP007451">
    <property type="protein sequence ID" value="AHW59472.1"/>
    <property type="molecule type" value="Genomic_DNA"/>
</dbReference>
<feature type="domain" description="Glycosyltransferase 2-like" evidence="1">
    <location>
        <begin position="10"/>
        <end position="177"/>
    </location>
</feature>
<dbReference type="GO" id="GO:0008417">
    <property type="term" value="F:fucosyltransferase activity"/>
    <property type="evidence" value="ECO:0007669"/>
    <property type="project" value="TreeGrafter"/>
</dbReference>
<evidence type="ECO:0000313" key="3">
    <source>
        <dbReference type="EMBL" id="SES88196.1"/>
    </source>
</evidence>
<dbReference type="AlphaFoldDB" id="X5DGB3"/>
<dbReference type="HOGENOM" id="CLU_025996_0_7_10"/>
<dbReference type="Pfam" id="PF00535">
    <property type="entry name" value="Glycos_transf_2"/>
    <property type="match status" value="1"/>
</dbReference>
<dbReference type="KEGG" id="dori:FH5T_07345"/>
<dbReference type="Proteomes" id="UP000181981">
    <property type="component" value="Unassembled WGS sequence"/>
</dbReference>
<proteinExistence type="predicted"/>
<evidence type="ECO:0000313" key="5">
    <source>
        <dbReference type="Proteomes" id="UP000181981"/>
    </source>
</evidence>
<reference evidence="3 5" key="2">
    <citation type="submission" date="2016-10" db="EMBL/GenBank/DDBJ databases">
        <authorList>
            <person name="de Groot N.N."/>
        </authorList>
    </citation>
    <scope>NUCLEOTIDE SEQUENCE [LARGE SCALE GENOMIC DNA]</scope>
    <source>
        <strain evidence="3 5">DSM 25947</strain>
    </source>
</reference>
<keyword evidence="4" id="KW-1185">Reference proteome</keyword>
<keyword evidence="3" id="KW-0808">Transferase</keyword>